<dbReference type="HOGENOM" id="CLU_074099_0_0_5"/>
<organism evidence="1 2">
    <name type="scientific">Rhodospirillum rubrum (strain ATCC 11170 / ATH 1.1.1 / DSM 467 / LMG 4362 / NCIMB 8255 / S1)</name>
    <dbReference type="NCBI Taxonomy" id="269796"/>
    <lineage>
        <taxon>Bacteria</taxon>
        <taxon>Pseudomonadati</taxon>
        <taxon>Pseudomonadota</taxon>
        <taxon>Alphaproteobacteria</taxon>
        <taxon>Rhodospirillales</taxon>
        <taxon>Rhodospirillaceae</taxon>
        <taxon>Rhodospirillum</taxon>
    </lineage>
</organism>
<dbReference type="PhylomeDB" id="Q2RVK8"/>
<dbReference type="Proteomes" id="UP000001929">
    <property type="component" value="Chromosome"/>
</dbReference>
<proteinExistence type="predicted"/>
<dbReference type="KEGG" id="rru:Rru_A1036"/>
<dbReference type="PIRSF" id="PIRSF033328">
    <property type="entry name" value="Phest_Mll4975"/>
    <property type="match status" value="1"/>
</dbReference>
<dbReference type="STRING" id="269796.Rru_A1036"/>
<gene>
    <name evidence="1" type="ordered locus">Rru_A1036</name>
</gene>
<accession>Q2RVK8</accession>
<sequence>MRLALYAAPPADHPLAEKTALWLSNPPPLAGFSAETLHALTADPRHYGFHATLKAPFALAAGATPDLVIDAARRFALHRAAPPPLTLTVRALGPFLALVPPAPVPAIDALAAGCLRSFEPFRAPSDPADLARRRAAGLTPSQDAHLARWGYPYVLGDYRFHMTLSGPLIDADRREALSRALAEWLAPALAIPVSFRDLCVFGQDDRATPFSLVARLPFGG</sequence>
<dbReference type="PATRIC" id="fig|269796.9.peg.1091"/>
<protein>
    <recommendedName>
        <fullName evidence="3">Phosphonate metabolism protein</fullName>
    </recommendedName>
</protein>
<dbReference type="EMBL" id="CP000230">
    <property type="protein sequence ID" value="ABC21837.1"/>
    <property type="molecule type" value="Genomic_DNA"/>
</dbReference>
<dbReference type="Pfam" id="PF06299">
    <property type="entry name" value="DUF1045"/>
    <property type="match status" value="1"/>
</dbReference>
<reference evidence="1 2" key="1">
    <citation type="journal article" date="2011" name="Stand. Genomic Sci.">
        <title>Complete genome sequence of Rhodospirillum rubrum type strain (S1).</title>
        <authorList>
            <person name="Munk A.C."/>
            <person name="Copeland A."/>
            <person name="Lucas S."/>
            <person name="Lapidus A."/>
            <person name="Del Rio T.G."/>
            <person name="Barry K."/>
            <person name="Detter J.C."/>
            <person name="Hammon N."/>
            <person name="Israni S."/>
            <person name="Pitluck S."/>
            <person name="Brettin T."/>
            <person name="Bruce D."/>
            <person name="Han C."/>
            <person name="Tapia R."/>
            <person name="Gilna P."/>
            <person name="Schmutz J."/>
            <person name="Larimer F."/>
            <person name="Land M."/>
            <person name="Kyrpides N.C."/>
            <person name="Mavromatis K."/>
            <person name="Richardson P."/>
            <person name="Rohde M."/>
            <person name="Goker M."/>
            <person name="Klenk H.P."/>
            <person name="Zhang Y."/>
            <person name="Roberts G.P."/>
            <person name="Reslewic S."/>
            <person name="Schwartz D.C."/>
        </authorList>
    </citation>
    <scope>NUCLEOTIDE SEQUENCE [LARGE SCALE GENOMIC DNA]</scope>
    <source>
        <strain evidence="2">ATCC 11170 / ATH 1.1.1 / DSM 467 / LMG 4362 / NCIMB 8255 / S1</strain>
    </source>
</reference>
<keyword evidence="2" id="KW-1185">Reference proteome</keyword>
<evidence type="ECO:0000313" key="2">
    <source>
        <dbReference type="Proteomes" id="UP000001929"/>
    </source>
</evidence>
<dbReference type="eggNOG" id="COG3709">
    <property type="taxonomic scope" value="Bacteria"/>
</dbReference>
<dbReference type="EnsemblBacteria" id="ABC21837">
    <property type="protein sequence ID" value="ABC21837"/>
    <property type="gene ID" value="Rru_A1036"/>
</dbReference>
<evidence type="ECO:0000313" key="1">
    <source>
        <dbReference type="EMBL" id="ABC21837.1"/>
    </source>
</evidence>
<evidence type="ECO:0008006" key="3">
    <source>
        <dbReference type="Google" id="ProtNLM"/>
    </source>
</evidence>
<dbReference type="InterPro" id="IPR009389">
    <property type="entry name" value="DUF1045"/>
</dbReference>
<name>Q2RVK8_RHORT</name>
<dbReference type="RefSeq" id="WP_011388791.1">
    <property type="nucleotide sequence ID" value="NC_007643.1"/>
</dbReference>
<dbReference type="AlphaFoldDB" id="Q2RVK8"/>